<feature type="compositionally biased region" description="Polar residues" evidence="1">
    <location>
        <begin position="681"/>
        <end position="702"/>
    </location>
</feature>
<evidence type="ECO:0000256" key="1">
    <source>
        <dbReference type="SAM" id="MobiDB-lite"/>
    </source>
</evidence>
<feature type="transmembrane region" description="Helical" evidence="2">
    <location>
        <begin position="414"/>
        <end position="436"/>
    </location>
</feature>
<feature type="transmembrane region" description="Helical" evidence="2">
    <location>
        <begin position="448"/>
        <end position="470"/>
    </location>
</feature>
<dbReference type="PANTHER" id="PTHR15572">
    <property type="entry name" value="GLIOMA TUMOR SUPPRESSOR CANDIDATE REGION GENE 1"/>
    <property type="match status" value="1"/>
</dbReference>
<accession>A0A3B5L387</accession>
<dbReference type="InterPro" id="IPR015671">
    <property type="entry name" value="GSCR1_dom"/>
</dbReference>
<evidence type="ECO:0000313" key="5">
    <source>
        <dbReference type="Proteomes" id="UP000261380"/>
    </source>
</evidence>
<proteinExistence type="predicted"/>
<reference evidence="4" key="1">
    <citation type="submission" date="2025-08" db="UniProtKB">
        <authorList>
            <consortium name="Ensembl"/>
        </authorList>
    </citation>
    <scope>IDENTIFICATION</scope>
</reference>
<feature type="region of interest" description="Disordered" evidence="1">
    <location>
        <begin position="675"/>
        <end position="710"/>
    </location>
</feature>
<keyword evidence="2" id="KW-0472">Membrane</keyword>
<dbReference type="InterPro" id="IPR052438">
    <property type="entry name" value="Chromatin_remod/trans_coact"/>
</dbReference>
<sequence length="722" mass="77036">MDDDDDLMQNQCTKSGGGLHLSSSLSCIEDGSSPEGVDLGAEDQPFDILQKSLLEADITEQTLAQEAMLDCQPAPNLVQAPVPFSSQLVSGGYGGGVGVVTTATAAFPAGQVLQGVPPLANGSTQHIQVLGSFGASGGVMTLSSLERTPQIVLRPGVPVAPAVTAAGAQVFAPTQGQVGLPFKNIPLQNIIIQRGPGGTQAIVRPIQPKPSQAASQTVFSLGLQPTPSTLSNVVNANTVTPGGQYTANGSVVVQPQMDQQQMQAQTNISQGQFLLPNSLTLTPSNAIHNGSANPSSSTLIANQPTVQIAPGQNFSAPGSQLILNQGVVSGTQVVGTVTQTWTGVSCASSTPVQTSCAPGRLTLVGSIGGQGQASSCPVQRLLVTQTQNCTSLSPLPSNVTQEQKDFRQVQLSNISYFLFVFNSYLMNPTFLCRIPYQLHSNRRRPATSMVITTICVMSSVVSWCLKFVFFPKFKRVLHQLRRDHAGVQNPNRRKFTSVEDALQRLLPYHVFQGAPPCQNEFSQVDDEFEDVATQVVTKTQTMVNKYRRLLMVEAERSSPSSEMVMIDRTFNQEERSNLTQDKRMVLVDPGRHLKTRKCSMVISRLNGTFLKSVVIRVEGGGVAGALPTDRLHPPHLENQKVLELKRPQQSFALGSAGNSPDSANSFMQGKHSPFAAAAGGQTHSQVSAHLSSEPQYSPQLTSPPHPDTDSALEAAVNSILEC</sequence>
<dbReference type="PANTHER" id="PTHR15572:SF2">
    <property type="entry name" value="BRD4-INTERACTING CHROMATIN-REMODELING COMPLEX-ASSOCIATED PROTEIN-LIKE"/>
    <property type="match status" value="1"/>
</dbReference>
<keyword evidence="2" id="KW-1133">Transmembrane helix</keyword>
<dbReference type="Ensembl" id="ENSXCOT00000005333.1">
    <property type="protein sequence ID" value="ENSXCOP00000005272.1"/>
    <property type="gene ID" value="ENSXCOG00000004123.1"/>
</dbReference>
<evidence type="ECO:0000256" key="2">
    <source>
        <dbReference type="SAM" id="Phobius"/>
    </source>
</evidence>
<dbReference type="STRING" id="32473.ENSXCOP00000005272"/>
<dbReference type="Pfam" id="PF15249">
    <property type="entry name" value="GLTSCR1"/>
    <property type="match status" value="1"/>
</dbReference>
<reference evidence="4" key="2">
    <citation type="submission" date="2025-09" db="UniProtKB">
        <authorList>
            <consortium name="Ensembl"/>
        </authorList>
    </citation>
    <scope>IDENTIFICATION</scope>
</reference>
<dbReference type="GeneTree" id="ENSGT00940000159766"/>
<dbReference type="Proteomes" id="UP000261380">
    <property type="component" value="Unplaced"/>
</dbReference>
<protein>
    <submittedName>
        <fullName evidence="4">BICRA like chromatin remodeling complex associated protein</fullName>
    </submittedName>
</protein>
<keyword evidence="2" id="KW-0812">Transmembrane</keyword>
<dbReference type="GO" id="GO:0016514">
    <property type="term" value="C:SWI/SNF complex"/>
    <property type="evidence" value="ECO:0007669"/>
    <property type="project" value="TreeGrafter"/>
</dbReference>
<dbReference type="GO" id="GO:0045893">
    <property type="term" value="P:positive regulation of DNA-templated transcription"/>
    <property type="evidence" value="ECO:0007669"/>
    <property type="project" value="TreeGrafter"/>
</dbReference>
<evidence type="ECO:0000313" key="4">
    <source>
        <dbReference type="Ensembl" id="ENSXCOP00000005272.1"/>
    </source>
</evidence>
<organism evidence="4 5">
    <name type="scientific">Xiphophorus couchianus</name>
    <name type="common">Monterrey platyfish</name>
    <dbReference type="NCBI Taxonomy" id="32473"/>
    <lineage>
        <taxon>Eukaryota</taxon>
        <taxon>Metazoa</taxon>
        <taxon>Chordata</taxon>
        <taxon>Craniata</taxon>
        <taxon>Vertebrata</taxon>
        <taxon>Euteleostomi</taxon>
        <taxon>Actinopterygii</taxon>
        <taxon>Neopterygii</taxon>
        <taxon>Teleostei</taxon>
        <taxon>Neoteleostei</taxon>
        <taxon>Acanthomorphata</taxon>
        <taxon>Ovalentaria</taxon>
        <taxon>Atherinomorphae</taxon>
        <taxon>Cyprinodontiformes</taxon>
        <taxon>Poeciliidae</taxon>
        <taxon>Poeciliinae</taxon>
        <taxon>Xiphophorus</taxon>
    </lineage>
</organism>
<keyword evidence="5" id="KW-1185">Reference proteome</keyword>
<dbReference type="AlphaFoldDB" id="A0A3B5L387"/>
<feature type="domain" description="GLTSCR protein conserved" evidence="3">
    <location>
        <begin position="483"/>
        <end position="583"/>
    </location>
</feature>
<evidence type="ECO:0000259" key="3">
    <source>
        <dbReference type="Pfam" id="PF15249"/>
    </source>
</evidence>
<name>A0A3B5L387_9TELE</name>